<evidence type="ECO:0000256" key="4">
    <source>
        <dbReference type="ARBA" id="ARBA00022729"/>
    </source>
</evidence>
<evidence type="ECO:0000256" key="12">
    <source>
        <dbReference type="SAM" id="MobiDB-lite"/>
    </source>
</evidence>
<dbReference type="Ensembl" id="ENSECRT00000024183.1">
    <property type="protein sequence ID" value="ENSECRP00000023665.1"/>
    <property type="gene ID" value="ENSECRG00000016002.1"/>
</dbReference>
<sequence>MDLTIWMFAVSPLLIARISSSSVTSPSTAQSISTNDTTTMMTESTAVTTGTEKHSSESEASTMLSTQSSVMVTTGFSTTTQGSTIAFEADRVTMAELLKDSNTSKGQQDTCDVEFSPARVIVRYGDPVTVTCLTNRTDFRATGWEASVGSVKQENSSSAVWNVSSLTVWDAEPKCFINLRAPPRQCNKQLNLIIYKLPENISIDGPEVIEKGKKFNITCEVKDVAPINNVWVKLCRDGVTIKQKRLGQSNEKTPESGNVTFTVSADRKDQGWNYTCVVKLIFLLTELNASTLQAC</sequence>
<reference evidence="15" key="2">
    <citation type="submission" date="2025-08" db="UniProtKB">
        <authorList>
            <consortium name="Ensembl"/>
        </authorList>
    </citation>
    <scope>IDENTIFICATION</scope>
</reference>
<dbReference type="InterPro" id="IPR007110">
    <property type="entry name" value="Ig-like_dom"/>
</dbReference>
<dbReference type="InterPro" id="IPR003987">
    <property type="entry name" value="ICAM_VCAM_N"/>
</dbReference>
<evidence type="ECO:0000259" key="14">
    <source>
        <dbReference type="PROSITE" id="PS50835"/>
    </source>
</evidence>
<keyword evidence="16" id="KW-1185">Reference proteome</keyword>
<evidence type="ECO:0000256" key="11">
    <source>
        <dbReference type="ARBA" id="ARBA00023319"/>
    </source>
</evidence>
<reference evidence="15" key="1">
    <citation type="submission" date="2021-06" db="EMBL/GenBank/DDBJ databases">
        <authorList>
            <consortium name="Wellcome Sanger Institute Data Sharing"/>
        </authorList>
    </citation>
    <scope>NUCLEOTIDE SEQUENCE [LARGE SCALE GENOMIC DNA]</scope>
</reference>
<evidence type="ECO:0000256" key="10">
    <source>
        <dbReference type="ARBA" id="ARBA00023180"/>
    </source>
</evidence>
<evidence type="ECO:0000256" key="1">
    <source>
        <dbReference type="ARBA" id="ARBA00004479"/>
    </source>
</evidence>
<dbReference type="PROSITE" id="PS50835">
    <property type="entry name" value="IG_LIKE"/>
    <property type="match status" value="1"/>
</dbReference>
<dbReference type="PANTHER" id="PTHR13771:SF9">
    <property type="entry name" value="INTERCELLULAR ADHESION MOLECULE 5"/>
    <property type="match status" value="1"/>
</dbReference>
<keyword evidence="10" id="KW-0325">Glycoprotein</keyword>
<evidence type="ECO:0000256" key="13">
    <source>
        <dbReference type="SAM" id="SignalP"/>
    </source>
</evidence>
<protein>
    <recommendedName>
        <fullName evidence="14">Ig-like domain-containing protein</fullName>
    </recommendedName>
</protein>
<dbReference type="InterPro" id="IPR013151">
    <property type="entry name" value="Immunoglobulin_dom"/>
</dbReference>
<keyword evidence="9" id="KW-1015">Disulfide bond</keyword>
<reference evidence="15" key="3">
    <citation type="submission" date="2025-09" db="UniProtKB">
        <authorList>
            <consortium name="Ensembl"/>
        </authorList>
    </citation>
    <scope>IDENTIFICATION</scope>
</reference>
<dbReference type="Proteomes" id="UP000694620">
    <property type="component" value="Chromosome 17"/>
</dbReference>
<evidence type="ECO:0000256" key="3">
    <source>
        <dbReference type="ARBA" id="ARBA00022692"/>
    </source>
</evidence>
<dbReference type="InterPro" id="IPR047012">
    <property type="entry name" value="ICAM_VCAM"/>
</dbReference>
<keyword evidence="7" id="KW-1133">Transmembrane helix</keyword>
<dbReference type="InterPro" id="IPR013768">
    <property type="entry name" value="ICAM_N"/>
</dbReference>
<keyword evidence="5" id="KW-0677">Repeat</keyword>
<feature type="domain" description="Ig-like" evidence="14">
    <location>
        <begin position="198"/>
        <end position="278"/>
    </location>
</feature>
<dbReference type="GO" id="GO:0098609">
    <property type="term" value="P:cell-cell adhesion"/>
    <property type="evidence" value="ECO:0007669"/>
    <property type="project" value="InterPro"/>
</dbReference>
<feature type="region of interest" description="Disordered" evidence="12">
    <location>
        <begin position="24"/>
        <end position="60"/>
    </location>
</feature>
<keyword evidence="8" id="KW-0472">Membrane</keyword>
<dbReference type="InterPro" id="IPR036179">
    <property type="entry name" value="Ig-like_dom_sf"/>
</dbReference>
<evidence type="ECO:0000256" key="5">
    <source>
        <dbReference type="ARBA" id="ARBA00022737"/>
    </source>
</evidence>
<feature type="chain" id="PRO_5034147756" description="Ig-like domain-containing protein" evidence="13">
    <location>
        <begin position="22"/>
        <end position="295"/>
    </location>
</feature>
<evidence type="ECO:0000256" key="7">
    <source>
        <dbReference type="ARBA" id="ARBA00022989"/>
    </source>
</evidence>
<evidence type="ECO:0000256" key="9">
    <source>
        <dbReference type="ARBA" id="ARBA00023157"/>
    </source>
</evidence>
<accession>A0A8C4SYL9</accession>
<proteinExistence type="inferred from homology"/>
<dbReference type="PANTHER" id="PTHR13771">
    <property type="entry name" value="INTERCELLULAR ADHESION MOLECULE"/>
    <property type="match status" value="1"/>
</dbReference>
<evidence type="ECO:0000256" key="8">
    <source>
        <dbReference type="ARBA" id="ARBA00023136"/>
    </source>
</evidence>
<dbReference type="InterPro" id="IPR013783">
    <property type="entry name" value="Ig-like_fold"/>
</dbReference>
<evidence type="ECO:0000313" key="16">
    <source>
        <dbReference type="Proteomes" id="UP000694620"/>
    </source>
</evidence>
<comment type="subcellular location">
    <subcellularLocation>
        <location evidence="1">Membrane</location>
        <topology evidence="1">Single-pass type I membrane protein</topology>
    </subcellularLocation>
</comment>
<dbReference type="Pfam" id="PF00047">
    <property type="entry name" value="ig"/>
    <property type="match status" value="1"/>
</dbReference>
<evidence type="ECO:0000256" key="6">
    <source>
        <dbReference type="ARBA" id="ARBA00022889"/>
    </source>
</evidence>
<evidence type="ECO:0000256" key="2">
    <source>
        <dbReference type="ARBA" id="ARBA00005925"/>
    </source>
</evidence>
<keyword evidence="4 13" id="KW-0732">Signal</keyword>
<organism evidence="15 16">
    <name type="scientific">Erpetoichthys calabaricus</name>
    <name type="common">Rope fish</name>
    <name type="synonym">Calamoichthys calabaricus</name>
    <dbReference type="NCBI Taxonomy" id="27687"/>
    <lineage>
        <taxon>Eukaryota</taxon>
        <taxon>Metazoa</taxon>
        <taxon>Chordata</taxon>
        <taxon>Craniata</taxon>
        <taxon>Vertebrata</taxon>
        <taxon>Euteleostomi</taxon>
        <taxon>Actinopterygii</taxon>
        <taxon>Polypteriformes</taxon>
        <taxon>Polypteridae</taxon>
        <taxon>Erpetoichthys</taxon>
    </lineage>
</organism>
<keyword evidence="3" id="KW-0812">Transmembrane</keyword>
<dbReference type="Pfam" id="PF03921">
    <property type="entry name" value="ICAM_N"/>
    <property type="match status" value="1"/>
</dbReference>
<dbReference type="GeneTree" id="ENSGT00940000159005"/>
<dbReference type="GO" id="GO:0016020">
    <property type="term" value="C:membrane"/>
    <property type="evidence" value="ECO:0007669"/>
    <property type="project" value="UniProtKB-SubCell"/>
</dbReference>
<keyword evidence="11" id="KW-0393">Immunoglobulin domain</keyword>
<evidence type="ECO:0000313" key="15">
    <source>
        <dbReference type="Ensembl" id="ENSECRP00000023665.1"/>
    </source>
</evidence>
<comment type="similarity">
    <text evidence="2">Belongs to the immunoglobulin superfamily. ICAM family.</text>
</comment>
<feature type="compositionally biased region" description="Low complexity" evidence="12">
    <location>
        <begin position="24"/>
        <end position="50"/>
    </location>
</feature>
<dbReference type="SUPFAM" id="SSF48726">
    <property type="entry name" value="Immunoglobulin"/>
    <property type="match status" value="2"/>
</dbReference>
<dbReference type="AlphaFoldDB" id="A0A8C4SYL9"/>
<keyword evidence="6" id="KW-0130">Cell adhesion</keyword>
<name>A0A8C4SYL9_ERPCA</name>
<dbReference type="Gene3D" id="2.60.40.10">
    <property type="entry name" value="Immunoglobulins"/>
    <property type="match status" value="2"/>
</dbReference>
<dbReference type="PRINTS" id="PR01472">
    <property type="entry name" value="ICAMVCAM1"/>
</dbReference>
<feature type="signal peptide" evidence="13">
    <location>
        <begin position="1"/>
        <end position="21"/>
    </location>
</feature>
<dbReference type="GO" id="GO:0005178">
    <property type="term" value="F:integrin binding"/>
    <property type="evidence" value="ECO:0007669"/>
    <property type="project" value="InterPro"/>
</dbReference>